<dbReference type="PANTHER" id="PTHR42760:SF133">
    <property type="entry name" value="3-OXOACYL-[ACYL-CARRIER-PROTEIN] REDUCTASE"/>
    <property type="match status" value="1"/>
</dbReference>
<name>A0A2S7K8E2_9PROT</name>
<gene>
    <name evidence="3" type="ORF">CW354_05250</name>
</gene>
<organism evidence="3 4">
    <name type="scientific">Hyphococcus luteus</name>
    <dbReference type="NCBI Taxonomy" id="2058213"/>
    <lineage>
        <taxon>Bacteria</taxon>
        <taxon>Pseudomonadati</taxon>
        <taxon>Pseudomonadota</taxon>
        <taxon>Alphaproteobacteria</taxon>
        <taxon>Parvularculales</taxon>
        <taxon>Parvularculaceae</taxon>
        <taxon>Hyphococcus</taxon>
    </lineage>
</organism>
<dbReference type="RefSeq" id="WP_104829992.1">
    <property type="nucleotide sequence ID" value="NZ_PJCH01000005.1"/>
</dbReference>
<dbReference type="SUPFAM" id="SSF51735">
    <property type="entry name" value="NAD(P)-binding Rossmann-fold domains"/>
    <property type="match status" value="1"/>
</dbReference>
<dbReference type="OrthoDB" id="9792355at2"/>
<comment type="caution">
    <text evidence="3">The sequence shown here is derived from an EMBL/GenBank/DDBJ whole genome shotgun (WGS) entry which is preliminary data.</text>
</comment>
<evidence type="ECO:0000256" key="2">
    <source>
        <dbReference type="ARBA" id="ARBA00023002"/>
    </source>
</evidence>
<evidence type="ECO:0000256" key="1">
    <source>
        <dbReference type="ARBA" id="ARBA00006484"/>
    </source>
</evidence>
<reference evidence="3 4" key="1">
    <citation type="submission" date="2017-12" db="EMBL/GenBank/DDBJ databases">
        <authorList>
            <person name="Hurst M.R.H."/>
        </authorList>
    </citation>
    <scope>NUCLEOTIDE SEQUENCE [LARGE SCALE GENOMIC DNA]</scope>
    <source>
        <strain evidence="3 4">SY-3-19</strain>
    </source>
</reference>
<sequence>MRLKNKIAYVTGAASGIGAATAIRFAAEGATVICSDIDDERAKEVLGLISQDGGEGHYLNHDVASPDRWKDVEAEILDRFGGLDIMVNNAGVGALKNIEDISFDNWRKVMAINLDSVFLGSQMAVRLMKPRGGGSIINVSSIFGIVSEAKAPAYSATKGGVRFLTKSVALHCAEQGYKIRCNSIHPGFIDTRIGESEMMELEPDQADALFTRVAANIPMGQNGAPEDIASGMVYLASDESAYVTGTELVIDGGFSAR</sequence>
<dbReference type="PANTHER" id="PTHR42760">
    <property type="entry name" value="SHORT-CHAIN DEHYDROGENASES/REDUCTASES FAMILY MEMBER"/>
    <property type="match status" value="1"/>
</dbReference>
<accession>A0A2S7K8E2</accession>
<dbReference type="InterPro" id="IPR036291">
    <property type="entry name" value="NAD(P)-bd_dom_sf"/>
</dbReference>
<dbReference type="Gene3D" id="3.40.50.720">
    <property type="entry name" value="NAD(P)-binding Rossmann-like Domain"/>
    <property type="match status" value="1"/>
</dbReference>
<dbReference type="InterPro" id="IPR002347">
    <property type="entry name" value="SDR_fam"/>
</dbReference>
<dbReference type="Pfam" id="PF13561">
    <property type="entry name" value="adh_short_C2"/>
    <property type="match status" value="1"/>
</dbReference>
<protein>
    <submittedName>
        <fullName evidence="3">3-beta hydroxysteroid dehydrogenase</fullName>
    </submittedName>
</protein>
<keyword evidence="4" id="KW-1185">Reference proteome</keyword>
<dbReference type="PRINTS" id="PR00081">
    <property type="entry name" value="GDHRDH"/>
</dbReference>
<dbReference type="FunFam" id="3.40.50.720:FF:000084">
    <property type="entry name" value="Short-chain dehydrogenase reductase"/>
    <property type="match status" value="1"/>
</dbReference>
<keyword evidence="2" id="KW-0560">Oxidoreductase</keyword>
<dbReference type="PRINTS" id="PR00080">
    <property type="entry name" value="SDRFAMILY"/>
</dbReference>
<dbReference type="GO" id="GO:0016616">
    <property type="term" value="F:oxidoreductase activity, acting on the CH-OH group of donors, NAD or NADP as acceptor"/>
    <property type="evidence" value="ECO:0007669"/>
    <property type="project" value="TreeGrafter"/>
</dbReference>
<dbReference type="Proteomes" id="UP000239504">
    <property type="component" value="Unassembled WGS sequence"/>
</dbReference>
<dbReference type="AlphaFoldDB" id="A0A2S7K8E2"/>
<dbReference type="InterPro" id="IPR020904">
    <property type="entry name" value="Sc_DH/Rdtase_CS"/>
</dbReference>
<dbReference type="EMBL" id="PJCH01000005">
    <property type="protein sequence ID" value="PQA88753.1"/>
    <property type="molecule type" value="Genomic_DNA"/>
</dbReference>
<comment type="similarity">
    <text evidence="1">Belongs to the short-chain dehydrogenases/reductases (SDR) family.</text>
</comment>
<dbReference type="NCBIfam" id="NF005559">
    <property type="entry name" value="PRK07231.1"/>
    <property type="match status" value="1"/>
</dbReference>
<proteinExistence type="inferred from homology"/>
<evidence type="ECO:0000313" key="3">
    <source>
        <dbReference type="EMBL" id="PQA88753.1"/>
    </source>
</evidence>
<evidence type="ECO:0000313" key="4">
    <source>
        <dbReference type="Proteomes" id="UP000239504"/>
    </source>
</evidence>
<dbReference type="PROSITE" id="PS00061">
    <property type="entry name" value="ADH_SHORT"/>
    <property type="match status" value="1"/>
</dbReference>